<dbReference type="InterPro" id="IPR051120">
    <property type="entry name" value="ABC_AA/LPS_Transport"/>
</dbReference>
<sequence>MDGVTLSLGRGISAIIGPNGAGKTTLFNLISGLLPPSAGRIQLHGQDITHLKAHARARLGMARTLQIKSVFPALSVYENVWIAARQRYRPLDPFGLWRRDRATAAEAEAALEEVGLTGCADMAAGSLSYGDVARLEIAMALAQRPSLLLLDEPVCGMSPAETEQAVALIRRIGERTDVVIIEHDMEVVFGLAERIVVLAQGRVLADGPPAAIAADPAVQEAYLGQGEDEEEAVHG</sequence>
<dbReference type="Proteomes" id="UP000597507">
    <property type="component" value="Unassembled WGS sequence"/>
</dbReference>
<proteinExistence type="predicted"/>
<dbReference type="PANTHER" id="PTHR45772:SF7">
    <property type="entry name" value="AMINO ACID ABC TRANSPORTER ATP-BINDING PROTEIN"/>
    <property type="match status" value="1"/>
</dbReference>
<comment type="caution">
    <text evidence="5">The sequence shown here is derived from an EMBL/GenBank/DDBJ whole genome shotgun (WGS) entry which is preliminary data.</text>
</comment>
<evidence type="ECO:0000259" key="4">
    <source>
        <dbReference type="PROSITE" id="PS50893"/>
    </source>
</evidence>
<dbReference type="GO" id="GO:0042941">
    <property type="term" value="P:D-alanine transmembrane transport"/>
    <property type="evidence" value="ECO:0007669"/>
    <property type="project" value="TreeGrafter"/>
</dbReference>
<dbReference type="Pfam" id="PF12399">
    <property type="entry name" value="BCA_ABC_TP_C"/>
    <property type="match status" value="1"/>
</dbReference>
<dbReference type="InterPro" id="IPR003593">
    <property type="entry name" value="AAA+_ATPase"/>
</dbReference>
<dbReference type="InterPro" id="IPR032823">
    <property type="entry name" value="BCA_ABC_TP_C"/>
</dbReference>
<dbReference type="Gene3D" id="3.40.50.300">
    <property type="entry name" value="P-loop containing nucleotide triphosphate hydrolases"/>
    <property type="match status" value="1"/>
</dbReference>
<dbReference type="SMART" id="SM00382">
    <property type="entry name" value="AAA"/>
    <property type="match status" value="1"/>
</dbReference>
<dbReference type="PANTHER" id="PTHR45772">
    <property type="entry name" value="CONSERVED COMPONENT OF ABC TRANSPORTER FOR NATURAL AMINO ACIDS-RELATED"/>
    <property type="match status" value="1"/>
</dbReference>
<keyword evidence="1" id="KW-0813">Transport</keyword>
<evidence type="ECO:0000256" key="1">
    <source>
        <dbReference type="ARBA" id="ARBA00022448"/>
    </source>
</evidence>
<keyword evidence="2" id="KW-0547">Nucleotide-binding</keyword>
<keyword evidence="6" id="KW-1185">Reference proteome</keyword>
<dbReference type="AlphaFoldDB" id="A0A8J3EEE1"/>
<dbReference type="Pfam" id="PF00005">
    <property type="entry name" value="ABC_tran"/>
    <property type="match status" value="1"/>
</dbReference>
<protein>
    <submittedName>
        <fullName evidence="5">ABC transporter ATP-binding protein</fullName>
    </submittedName>
</protein>
<dbReference type="GO" id="GO:1903806">
    <property type="term" value="P:L-isoleucine import across plasma membrane"/>
    <property type="evidence" value="ECO:0007669"/>
    <property type="project" value="TreeGrafter"/>
</dbReference>
<evidence type="ECO:0000256" key="2">
    <source>
        <dbReference type="ARBA" id="ARBA00022741"/>
    </source>
</evidence>
<keyword evidence="3 5" id="KW-0067">ATP-binding</keyword>
<dbReference type="GO" id="GO:1903805">
    <property type="term" value="P:L-valine import across plasma membrane"/>
    <property type="evidence" value="ECO:0007669"/>
    <property type="project" value="TreeGrafter"/>
</dbReference>
<dbReference type="InterPro" id="IPR003439">
    <property type="entry name" value="ABC_transporter-like_ATP-bd"/>
</dbReference>
<dbReference type="GO" id="GO:0016887">
    <property type="term" value="F:ATP hydrolysis activity"/>
    <property type="evidence" value="ECO:0007669"/>
    <property type="project" value="InterPro"/>
</dbReference>
<dbReference type="CDD" id="cd03219">
    <property type="entry name" value="ABC_Mj1267_LivG_branched"/>
    <property type="match status" value="1"/>
</dbReference>
<feature type="domain" description="ABC transporter" evidence="4">
    <location>
        <begin position="1"/>
        <end position="225"/>
    </location>
</feature>
<dbReference type="GO" id="GO:0005524">
    <property type="term" value="F:ATP binding"/>
    <property type="evidence" value="ECO:0007669"/>
    <property type="project" value="UniProtKB-KW"/>
</dbReference>
<dbReference type="GO" id="GO:0015192">
    <property type="term" value="F:L-phenylalanine transmembrane transporter activity"/>
    <property type="evidence" value="ECO:0007669"/>
    <property type="project" value="TreeGrafter"/>
</dbReference>
<dbReference type="InterPro" id="IPR027417">
    <property type="entry name" value="P-loop_NTPase"/>
</dbReference>
<evidence type="ECO:0000313" key="5">
    <source>
        <dbReference type="EMBL" id="GGG39642.1"/>
    </source>
</evidence>
<dbReference type="GO" id="GO:0015808">
    <property type="term" value="P:L-alanine transport"/>
    <property type="evidence" value="ECO:0007669"/>
    <property type="project" value="TreeGrafter"/>
</dbReference>
<evidence type="ECO:0000256" key="3">
    <source>
        <dbReference type="ARBA" id="ARBA00022840"/>
    </source>
</evidence>
<organism evidence="5 6">
    <name type="scientific">Caldovatus sediminis</name>
    <dbReference type="NCBI Taxonomy" id="2041189"/>
    <lineage>
        <taxon>Bacteria</taxon>
        <taxon>Pseudomonadati</taxon>
        <taxon>Pseudomonadota</taxon>
        <taxon>Alphaproteobacteria</taxon>
        <taxon>Acetobacterales</taxon>
        <taxon>Roseomonadaceae</taxon>
        <taxon>Caldovatus</taxon>
    </lineage>
</organism>
<dbReference type="GO" id="GO:0005304">
    <property type="term" value="F:L-valine transmembrane transporter activity"/>
    <property type="evidence" value="ECO:0007669"/>
    <property type="project" value="TreeGrafter"/>
</dbReference>
<dbReference type="EMBL" id="BMKS01000008">
    <property type="protein sequence ID" value="GGG39642.1"/>
    <property type="molecule type" value="Genomic_DNA"/>
</dbReference>
<dbReference type="PROSITE" id="PS50893">
    <property type="entry name" value="ABC_TRANSPORTER_2"/>
    <property type="match status" value="1"/>
</dbReference>
<reference evidence="5 6" key="1">
    <citation type="journal article" date="2014" name="Int. J. Syst. Evol. Microbiol.">
        <title>Complete genome sequence of Corynebacterium casei LMG S-19264T (=DSM 44701T), isolated from a smear-ripened cheese.</title>
        <authorList>
            <consortium name="US DOE Joint Genome Institute (JGI-PGF)"/>
            <person name="Walter F."/>
            <person name="Albersmeier A."/>
            <person name="Kalinowski J."/>
            <person name="Ruckert C."/>
        </authorList>
    </citation>
    <scope>NUCLEOTIDE SEQUENCE [LARGE SCALE GENOMIC DNA]</scope>
    <source>
        <strain evidence="5 6">CGMCC 1.16330</strain>
    </source>
</reference>
<name>A0A8J3EEE1_9PROT</name>
<dbReference type="GO" id="GO:0015188">
    <property type="term" value="F:L-isoleucine transmembrane transporter activity"/>
    <property type="evidence" value="ECO:0007669"/>
    <property type="project" value="TreeGrafter"/>
</dbReference>
<gene>
    <name evidence="5" type="ORF">GCM10010964_29020</name>
</gene>
<dbReference type="SUPFAM" id="SSF52540">
    <property type="entry name" value="P-loop containing nucleoside triphosphate hydrolases"/>
    <property type="match status" value="1"/>
</dbReference>
<dbReference type="GO" id="GO:0005886">
    <property type="term" value="C:plasma membrane"/>
    <property type="evidence" value="ECO:0007669"/>
    <property type="project" value="TreeGrafter"/>
</dbReference>
<accession>A0A8J3EEE1</accession>
<evidence type="ECO:0000313" key="6">
    <source>
        <dbReference type="Proteomes" id="UP000597507"/>
    </source>
</evidence>